<protein>
    <submittedName>
        <fullName evidence="2">VOC family protein</fullName>
    </submittedName>
</protein>
<dbReference type="EMBL" id="CP157484">
    <property type="protein sequence ID" value="XBO40152.1"/>
    <property type="molecule type" value="Genomic_DNA"/>
</dbReference>
<dbReference type="PANTHER" id="PTHR33990:SF1">
    <property type="entry name" value="PROTEIN YJDN"/>
    <property type="match status" value="1"/>
</dbReference>
<dbReference type="InterPro" id="IPR029068">
    <property type="entry name" value="Glyas_Bleomycin-R_OHBP_Dase"/>
</dbReference>
<proteinExistence type="predicted"/>
<evidence type="ECO:0000259" key="1">
    <source>
        <dbReference type="Pfam" id="PF06983"/>
    </source>
</evidence>
<organism evidence="2">
    <name type="scientific">Alsobacter sp. KACC 23698</name>
    <dbReference type="NCBI Taxonomy" id="3149229"/>
    <lineage>
        <taxon>Bacteria</taxon>
        <taxon>Pseudomonadati</taxon>
        <taxon>Pseudomonadota</taxon>
        <taxon>Alphaproteobacteria</taxon>
        <taxon>Hyphomicrobiales</taxon>
        <taxon>Alsobacteraceae</taxon>
        <taxon>Alsobacter</taxon>
    </lineage>
</organism>
<name>A0AAU7JIY3_9HYPH</name>
<accession>A0AAU7JIY3</accession>
<dbReference type="Pfam" id="PF06983">
    <property type="entry name" value="3-dmu-9_3-mt"/>
    <property type="match status" value="1"/>
</dbReference>
<dbReference type="Gene3D" id="3.10.180.10">
    <property type="entry name" value="2,3-Dihydroxybiphenyl 1,2-Dioxygenase, domain 1"/>
    <property type="match status" value="1"/>
</dbReference>
<gene>
    <name evidence="2" type="ORF">ABEG18_05065</name>
</gene>
<feature type="domain" description="PhnB-like" evidence="1">
    <location>
        <begin position="3"/>
        <end position="133"/>
    </location>
</feature>
<sequence length="137" mass="14621">MSVNPYLFFNGRCEEAFTFYKAALGAEVKALMRYREAPEGPPPGMLPPGSEDKIMHGEIAFGGSSVMASDGECSGATNFQGFSLSLVVGSEEEAERAFAALSEGGAVRMPMAKTFFAPRFGMLADKFGVGWMVLTQA</sequence>
<evidence type="ECO:0000313" key="2">
    <source>
        <dbReference type="EMBL" id="XBO40152.1"/>
    </source>
</evidence>
<dbReference type="InterPro" id="IPR028973">
    <property type="entry name" value="PhnB-like"/>
</dbReference>
<dbReference type="CDD" id="cd06588">
    <property type="entry name" value="PhnB_like"/>
    <property type="match status" value="1"/>
</dbReference>
<dbReference type="SUPFAM" id="SSF54593">
    <property type="entry name" value="Glyoxalase/Bleomycin resistance protein/Dihydroxybiphenyl dioxygenase"/>
    <property type="match status" value="1"/>
</dbReference>
<dbReference type="AlphaFoldDB" id="A0AAU7JIY3"/>
<dbReference type="RefSeq" id="WP_406857007.1">
    <property type="nucleotide sequence ID" value="NZ_CP157484.1"/>
</dbReference>
<dbReference type="PANTHER" id="PTHR33990">
    <property type="entry name" value="PROTEIN YJDN-RELATED"/>
    <property type="match status" value="1"/>
</dbReference>
<reference evidence="2" key="1">
    <citation type="submission" date="2024-05" db="EMBL/GenBank/DDBJ databases">
        <authorList>
            <person name="Kim S."/>
            <person name="Heo J."/>
            <person name="Choi H."/>
            <person name="Choi Y."/>
            <person name="Kwon S.-W."/>
            <person name="Kim Y."/>
        </authorList>
    </citation>
    <scope>NUCLEOTIDE SEQUENCE</scope>
    <source>
        <strain evidence="2">KACC 23698</strain>
    </source>
</reference>